<dbReference type="PROSITE" id="PS51767">
    <property type="entry name" value="PEPTIDASE_A1"/>
    <property type="match status" value="1"/>
</dbReference>
<dbReference type="InterPro" id="IPR021109">
    <property type="entry name" value="Peptidase_aspartic_dom_sf"/>
</dbReference>
<dbReference type="Pfam" id="PF14543">
    <property type="entry name" value="TAXi_N"/>
    <property type="match status" value="1"/>
</dbReference>
<dbReference type="InterPro" id="IPR051708">
    <property type="entry name" value="Plant_Aspart_Prot_A1"/>
</dbReference>
<name>A0AAE1VT09_9SOLA</name>
<sequence length="312" mass="33427">MVIDTGSDINWLPCEPCSECYQQTHPIFNPDDSSTYKRVSCDSPACSALDVSDGSINTCQYQVSYGDGSFTIGELATETVSFGNSSFFHVAIGCDHDNEGLFIDSAGLIGLGGGSLSLPSQIKATSFSYRLVNRNSDSSSTLEFNSARPSDAVLAPLLCNSRRSTFFFVCLEGINVSCERLPILANIFQVDDSGHGGIIVDSGMAVTRLHCSVYNSLRDTFVKYAQNLPSTDGFVLFDTCFDLLSMKTASVPTVAFHFSGGKVVVAPEEYTGSDILGGEVLKGPSFAPRDGSLVIIGNLHQQGTRVSYDFNA</sequence>
<dbReference type="EMBL" id="JAVYJV010000003">
    <property type="protein sequence ID" value="KAK4375536.1"/>
    <property type="molecule type" value="Genomic_DNA"/>
</dbReference>
<dbReference type="GO" id="GO:0006508">
    <property type="term" value="P:proteolysis"/>
    <property type="evidence" value="ECO:0007669"/>
    <property type="project" value="UniProtKB-KW"/>
</dbReference>
<gene>
    <name evidence="5" type="ORF">RND71_006213</name>
</gene>
<dbReference type="Proteomes" id="UP001291623">
    <property type="component" value="Unassembled WGS sequence"/>
</dbReference>
<keyword evidence="3" id="KW-0378">Hydrolase</keyword>
<dbReference type="InterPro" id="IPR032799">
    <property type="entry name" value="TAXi_C"/>
</dbReference>
<dbReference type="InterPro" id="IPR032861">
    <property type="entry name" value="TAXi_N"/>
</dbReference>
<evidence type="ECO:0000256" key="1">
    <source>
        <dbReference type="ARBA" id="ARBA00007447"/>
    </source>
</evidence>
<keyword evidence="2" id="KW-0645">Protease</keyword>
<comment type="similarity">
    <text evidence="1">Belongs to the peptidase A1 family.</text>
</comment>
<dbReference type="Pfam" id="PF14541">
    <property type="entry name" value="TAXi_C"/>
    <property type="match status" value="1"/>
</dbReference>
<dbReference type="Gene3D" id="2.40.70.10">
    <property type="entry name" value="Acid Proteases"/>
    <property type="match status" value="2"/>
</dbReference>
<dbReference type="GO" id="GO:0004190">
    <property type="term" value="F:aspartic-type endopeptidase activity"/>
    <property type="evidence" value="ECO:0007669"/>
    <property type="project" value="InterPro"/>
</dbReference>
<evidence type="ECO:0000259" key="4">
    <source>
        <dbReference type="PROSITE" id="PS51767"/>
    </source>
</evidence>
<feature type="domain" description="Peptidase A1" evidence="4">
    <location>
        <begin position="1"/>
        <end position="312"/>
    </location>
</feature>
<accession>A0AAE1VT09</accession>
<organism evidence="5 6">
    <name type="scientific">Anisodus tanguticus</name>
    <dbReference type="NCBI Taxonomy" id="243964"/>
    <lineage>
        <taxon>Eukaryota</taxon>
        <taxon>Viridiplantae</taxon>
        <taxon>Streptophyta</taxon>
        <taxon>Embryophyta</taxon>
        <taxon>Tracheophyta</taxon>
        <taxon>Spermatophyta</taxon>
        <taxon>Magnoliopsida</taxon>
        <taxon>eudicotyledons</taxon>
        <taxon>Gunneridae</taxon>
        <taxon>Pentapetalae</taxon>
        <taxon>asterids</taxon>
        <taxon>lamiids</taxon>
        <taxon>Solanales</taxon>
        <taxon>Solanaceae</taxon>
        <taxon>Solanoideae</taxon>
        <taxon>Hyoscyameae</taxon>
        <taxon>Anisodus</taxon>
    </lineage>
</organism>
<dbReference type="SUPFAM" id="SSF50630">
    <property type="entry name" value="Acid proteases"/>
    <property type="match status" value="1"/>
</dbReference>
<evidence type="ECO:0000313" key="5">
    <source>
        <dbReference type="EMBL" id="KAK4375536.1"/>
    </source>
</evidence>
<evidence type="ECO:0000256" key="2">
    <source>
        <dbReference type="ARBA" id="ARBA00022670"/>
    </source>
</evidence>
<comment type="caution">
    <text evidence="5">The sequence shown here is derived from an EMBL/GenBank/DDBJ whole genome shotgun (WGS) entry which is preliminary data.</text>
</comment>
<reference evidence="5" key="1">
    <citation type="submission" date="2023-12" db="EMBL/GenBank/DDBJ databases">
        <title>Genome assembly of Anisodus tanguticus.</title>
        <authorList>
            <person name="Wang Y.-J."/>
        </authorList>
    </citation>
    <scope>NUCLEOTIDE SEQUENCE</scope>
    <source>
        <strain evidence="5">KB-2021</strain>
        <tissue evidence="5">Leaf</tissue>
    </source>
</reference>
<evidence type="ECO:0000256" key="3">
    <source>
        <dbReference type="ARBA" id="ARBA00022801"/>
    </source>
</evidence>
<protein>
    <recommendedName>
        <fullName evidence="4">Peptidase A1 domain-containing protein</fullName>
    </recommendedName>
</protein>
<proteinExistence type="inferred from homology"/>
<keyword evidence="6" id="KW-1185">Reference proteome</keyword>
<dbReference type="AlphaFoldDB" id="A0AAE1VT09"/>
<dbReference type="PROSITE" id="PS00141">
    <property type="entry name" value="ASP_PROTEASE"/>
    <property type="match status" value="1"/>
</dbReference>
<dbReference type="PANTHER" id="PTHR47967">
    <property type="entry name" value="OS07G0603500 PROTEIN-RELATED"/>
    <property type="match status" value="1"/>
</dbReference>
<dbReference type="InterPro" id="IPR001969">
    <property type="entry name" value="Aspartic_peptidase_AS"/>
</dbReference>
<dbReference type="PANTHER" id="PTHR47967:SF60">
    <property type="entry name" value="PROTEIN ASPARTIC PROTEASE IN GUARD CELL 1-LIKE"/>
    <property type="match status" value="1"/>
</dbReference>
<evidence type="ECO:0000313" key="6">
    <source>
        <dbReference type="Proteomes" id="UP001291623"/>
    </source>
</evidence>
<dbReference type="InterPro" id="IPR033121">
    <property type="entry name" value="PEPTIDASE_A1"/>
</dbReference>